<proteinExistence type="predicted"/>
<name>A0A1I4SBU1_9BURK</name>
<evidence type="ECO:0000313" key="1">
    <source>
        <dbReference type="EMBL" id="SFM61753.1"/>
    </source>
</evidence>
<organism evidence="1 2">
    <name type="scientific">Rugamonas rubra</name>
    <dbReference type="NCBI Taxonomy" id="758825"/>
    <lineage>
        <taxon>Bacteria</taxon>
        <taxon>Pseudomonadati</taxon>
        <taxon>Pseudomonadota</taxon>
        <taxon>Betaproteobacteria</taxon>
        <taxon>Burkholderiales</taxon>
        <taxon>Oxalobacteraceae</taxon>
        <taxon>Telluria group</taxon>
        <taxon>Rugamonas</taxon>
    </lineage>
</organism>
<keyword evidence="2" id="KW-1185">Reference proteome</keyword>
<dbReference type="EMBL" id="FOTW01000025">
    <property type="protein sequence ID" value="SFM61753.1"/>
    <property type="molecule type" value="Genomic_DNA"/>
</dbReference>
<reference evidence="1 2" key="1">
    <citation type="submission" date="2016-10" db="EMBL/GenBank/DDBJ databases">
        <authorList>
            <person name="de Groot N.N."/>
        </authorList>
    </citation>
    <scope>NUCLEOTIDE SEQUENCE [LARGE SCALE GENOMIC DNA]</scope>
    <source>
        <strain evidence="1 2">ATCC 43154</strain>
    </source>
</reference>
<dbReference type="Pfam" id="PF09916">
    <property type="entry name" value="DUF2145"/>
    <property type="match status" value="1"/>
</dbReference>
<evidence type="ECO:0000313" key="2">
    <source>
        <dbReference type="Proteomes" id="UP000199470"/>
    </source>
</evidence>
<dbReference type="InterPro" id="IPR014547">
    <property type="entry name" value="UCP028477"/>
</dbReference>
<gene>
    <name evidence="1" type="ORF">SAMN02982985_04725</name>
</gene>
<protein>
    <recommendedName>
        <fullName evidence="3">DUF2145 domain-containing protein</fullName>
    </recommendedName>
</protein>
<dbReference type="STRING" id="758825.SAMN02982985_04725"/>
<sequence length="341" mass="37122">MKSARARSRALAVTRLPSFTGFTGFAGFTGLAGVARAAGLACLVLGAAGAAHAGGLSGASGSSGASRFCDRSQPLTASEQDRLLRFAAVLREELAGGDADVALVSRSGLDLSRFGIRYSHAALAWRADSGVWSARQLYYACDESRPRIFDQGLAGFAMGTDDPAMGYLSIVRLPAQAIQSLRPALLDMPRVQHLLAAQYSANAYAFSLRYQNCNQWIMEMLAAGWGELADGDDLRERAQRWLRAERYMPEPVDVGSRLLMLATHFVPLLHLDDHPDDDRNAMRLQVSLPSTIETFVRARYPASERVELCHDEQQIVVHRGWTPVAEGCKPGEGDRVVSLRD</sequence>
<evidence type="ECO:0008006" key="3">
    <source>
        <dbReference type="Google" id="ProtNLM"/>
    </source>
</evidence>
<dbReference type="AlphaFoldDB" id="A0A1I4SBU1"/>
<accession>A0A1I4SBU1</accession>
<dbReference type="Proteomes" id="UP000199470">
    <property type="component" value="Unassembled WGS sequence"/>
</dbReference>